<name>A0ABR3XQ55_9PEZI</name>
<evidence type="ECO:0000313" key="1">
    <source>
        <dbReference type="EMBL" id="KAL1877860.1"/>
    </source>
</evidence>
<evidence type="ECO:0000313" key="2">
    <source>
        <dbReference type="Proteomes" id="UP001586593"/>
    </source>
</evidence>
<gene>
    <name evidence="1" type="ORF">VTK73DRAFT_8387</name>
</gene>
<comment type="caution">
    <text evidence="1">The sequence shown here is derived from an EMBL/GenBank/DDBJ whole genome shotgun (WGS) entry which is preliminary data.</text>
</comment>
<dbReference type="InterPro" id="IPR035979">
    <property type="entry name" value="RBD_domain_sf"/>
</dbReference>
<organism evidence="1 2">
    <name type="scientific">Phialemonium thermophilum</name>
    <dbReference type="NCBI Taxonomy" id="223376"/>
    <lineage>
        <taxon>Eukaryota</taxon>
        <taxon>Fungi</taxon>
        <taxon>Dikarya</taxon>
        <taxon>Ascomycota</taxon>
        <taxon>Pezizomycotina</taxon>
        <taxon>Sordariomycetes</taxon>
        <taxon>Sordariomycetidae</taxon>
        <taxon>Cephalothecales</taxon>
        <taxon>Cephalothecaceae</taxon>
        <taxon>Phialemonium</taxon>
    </lineage>
</organism>
<keyword evidence="2" id="KW-1185">Reference proteome</keyword>
<dbReference type="Proteomes" id="UP001586593">
    <property type="component" value="Unassembled WGS sequence"/>
</dbReference>
<accession>A0ABR3XQ55</accession>
<evidence type="ECO:0008006" key="3">
    <source>
        <dbReference type="Google" id="ProtNLM"/>
    </source>
</evidence>
<dbReference type="EMBL" id="JAZHXJ010000060">
    <property type="protein sequence ID" value="KAL1877860.1"/>
    <property type="molecule type" value="Genomic_DNA"/>
</dbReference>
<reference evidence="1 2" key="1">
    <citation type="journal article" date="2024" name="Commun. Biol.">
        <title>Comparative genomic analysis of thermophilic fungi reveals convergent evolutionary adaptations and gene losses.</title>
        <authorList>
            <person name="Steindorff A.S."/>
            <person name="Aguilar-Pontes M.V."/>
            <person name="Robinson A.J."/>
            <person name="Andreopoulos B."/>
            <person name="LaButti K."/>
            <person name="Kuo A."/>
            <person name="Mondo S."/>
            <person name="Riley R."/>
            <person name="Otillar R."/>
            <person name="Haridas S."/>
            <person name="Lipzen A."/>
            <person name="Grimwood J."/>
            <person name="Schmutz J."/>
            <person name="Clum A."/>
            <person name="Reid I.D."/>
            <person name="Moisan M.C."/>
            <person name="Butler G."/>
            <person name="Nguyen T.T.M."/>
            <person name="Dewar K."/>
            <person name="Conant G."/>
            <person name="Drula E."/>
            <person name="Henrissat B."/>
            <person name="Hansel C."/>
            <person name="Singer S."/>
            <person name="Hutchinson M.I."/>
            <person name="de Vries R.P."/>
            <person name="Natvig D.O."/>
            <person name="Powell A.J."/>
            <person name="Tsang A."/>
            <person name="Grigoriev I.V."/>
        </authorList>
    </citation>
    <scope>NUCLEOTIDE SEQUENCE [LARGE SCALE GENOMIC DNA]</scope>
    <source>
        <strain evidence="1 2">ATCC 24622</strain>
    </source>
</reference>
<sequence length="254" mass="29045">MSLNRWHRRREFVPMLCRLHPGAAKDERSRQVPLMEALARIQDGFSPNYGGNRSIPANRSADIPPEQNCSLFIVNLPPNITTREVLQAIRGCGRIFTTHLMTPEPEKGNKNPAIKITFFEREPASLFYNKCRHNGGFLVPGHPERGHVMWNRVLCAPRRTTVPPHLYNPDESRVVGITGPPGIVNEDTLRVFLDHFMEYELLEVRDISTSAMPTLEYHFGSFRSQAEVFYMAARHHLARFGARAWYRPDPCACP</sequence>
<proteinExistence type="predicted"/>
<dbReference type="SUPFAM" id="SSF54928">
    <property type="entry name" value="RNA-binding domain, RBD"/>
    <property type="match status" value="1"/>
</dbReference>
<protein>
    <recommendedName>
        <fullName evidence="3">RRM domain-containing protein</fullName>
    </recommendedName>
</protein>